<accession>A0ABT8CV57</accession>
<reference evidence="2" key="1">
    <citation type="journal article" date="2019" name="Int. J. Syst. Evol. Microbiol.">
        <title>The Global Catalogue of Microorganisms (GCM) 10K type strain sequencing project: providing services to taxonomists for standard genome sequencing and annotation.</title>
        <authorList>
            <consortium name="The Broad Institute Genomics Platform"/>
            <consortium name="The Broad Institute Genome Sequencing Center for Infectious Disease"/>
            <person name="Wu L."/>
            <person name="Ma J."/>
        </authorList>
    </citation>
    <scope>NUCLEOTIDE SEQUENCE [LARGE SCALE GENOMIC DNA]</scope>
    <source>
        <strain evidence="2">CECT 7184</strain>
    </source>
</reference>
<evidence type="ECO:0000313" key="1">
    <source>
        <dbReference type="EMBL" id="MDN3708373.1"/>
    </source>
</evidence>
<keyword evidence="2" id="KW-1185">Reference proteome</keyword>
<comment type="caution">
    <text evidence="1">The sequence shown here is derived from an EMBL/GenBank/DDBJ whole genome shotgun (WGS) entry which is preliminary data.</text>
</comment>
<organism evidence="1 2">
    <name type="scientific">Paenimyroides ceti</name>
    <dbReference type="NCBI Taxonomy" id="395087"/>
    <lineage>
        <taxon>Bacteria</taxon>
        <taxon>Pseudomonadati</taxon>
        <taxon>Bacteroidota</taxon>
        <taxon>Flavobacteriia</taxon>
        <taxon>Flavobacteriales</taxon>
        <taxon>Flavobacteriaceae</taxon>
        <taxon>Paenimyroides</taxon>
    </lineage>
</organism>
<proteinExistence type="predicted"/>
<dbReference type="Proteomes" id="UP001242368">
    <property type="component" value="Unassembled WGS sequence"/>
</dbReference>
<dbReference type="RefSeq" id="WP_290364241.1">
    <property type="nucleotide sequence ID" value="NZ_JAUFQU010000001.1"/>
</dbReference>
<sequence>MSPLFISGFFYACTKRPSKSEVEKIIPEPTFVSIVCSGNKCIML</sequence>
<evidence type="ECO:0000313" key="2">
    <source>
        <dbReference type="Proteomes" id="UP001242368"/>
    </source>
</evidence>
<protein>
    <submittedName>
        <fullName evidence="1">Uncharacterized protein</fullName>
    </submittedName>
</protein>
<dbReference type="EMBL" id="JAUFQU010000001">
    <property type="protein sequence ID" value="MDN3708373.1"/>
    <property type="molecule type" value="Genomic_DNA"/>
</dbReference>
<name>A0ABT8CV57_9FLAO</name>
<gene>
    <name evidence="1" type="ORF">QW060_14825</name>
</gene>